<protein>
    <submittedName>
        <fullName evidence="1">Uncharacterized protein</fullName>
    </submittedName>
</protein>
<dbReference type="AlphaFoldDB" id="W4GDA1"/>
<dbReference type="EMBL" id="KI913132">
    <property type="protein sequence ID" value="ETV77635.1"/>
    <property type="molecule type" value="Genomic_DNA"/>
</dbReference>
<dbReference type="VEuPathDB" id="FungiDB:H257_08536"/>
<reference evidence="1" key="1">
    <citation type="submission" date="2013-12" db="EMBL/GenBank/DDBJ databases">
        <title>The Genome Sequence of Aphanomyces astaci APO3.</title>
        <authorList>
            <consortium name="The Broad Institute Genomics Platform"/>
            <person name="Russ C."/>
            <person name="Tyler B."/>
            <person name="van West P."/>
            <person name="Dieguez-Uribeondo J."/>
            <person name="Young S.K."/>
            <person name="Zeng Q."/>
            <person name="Gargeya S."/>
            <person name="Fitzgerald M."/>
            <person name="Abouelleil A."/>
            <person name="Alvarado L."/>
            <person name="Chapman S.B."/>
            <person name="Gainer-Dewar J."/>
            <person name="Goldberg J."/>
            <person name="Griggs A."/>
            <person name="Gujja S."/>
            <person name="Hansen M."/>
            <person name="Howarth C."/>
            <person name="Imamovic A."/>
            <person name="Ireland A."/>
            <person name="Larimer J."/>
            <person name="McCowan C."/>
            <person name="Murphy C."/>
            <person name="Pearson M."/>
            <person name="Poon T.W."/>
            <person name="Priest M."/>
            <person name="Roberts A."/>
            <person name="Saif S."/>
            <person name="Shea T."/>
            <person name="Sykes S."/>
            <person name="Wortman J."/>
            <person name="Nusbaum C."/>
            <person name="Birren B."/>
        </authorList>
    </citation>
    <scope>NUCLEOTIDE SEQUENCE [LARGE SCALE GENOMIC DNA]</scope>
    <source>
        <strain evidence="1">APO3</strain>
    </source>
</reference>
<dbReference type="RefSeq" id="XP_009832745.1">
    <property type="nucleotide sequence ID" value="XM_009834443.1"/>
</dbReference>
<accession>W4GDA1</accession>
<gene>
    <name evidence="1" type="ORF">H257_08536</name>
</gene>
<sequence length="112" mass="13428">MDAANARKAAFERIRKMPSWTERAAFVMSQRRRRHQRRKGHRHHRDVSPVLESIDVFLSNEDEPLEAEEQPPFLPDIDTLVSRRRIRQTHKAWVQIDPLQVMFTDFYKMMEG</sequence>
<organism evidence="1">
    <name type="scientific">Aphanomyces astaci</name>
    <name type="common">Crayfish plague agent</name>
    <dbReference type="NCBI Taxonomy" id="112090"/>
    <lineage>
        <taxon>Eukaryota</taxon>
        <taxon>Sar</taxon>
        <taxon>Stramenopiles</taxon>
        <taxon>Oomycota</taxon>
        <taxon>Saprolegniomycetes</taxon>
        <taxon>Saprolegniales</taxon>
        <taxon>Verrucalvaceae</taxon>
        <taxon>Aphanomyces</taxon>
    </lineage>
</organism>
<dbReference type="OrthoDB" id="79412at2759"/>
<name>W4GDA1_APHAT</name>
<evidence type="ECO:0000313" key="1">
    <source>
        <dbReference type="EMBL" id="ETV77635.1"/>
    </source>
</evidence>
<dbReference type="GeneID" id="20810532"/>
<proteinExistence type="predicted"/>